<accession>A0A4R6RF17</accession>
<dbReference type="InterPro" id="IPR001433">
    <property type="entry name" value="OxRdtase_FAD/NAD-bd"/>
</dbReference>
<dbReference type="Pfam" id="PF00970">
    <property type="entry name" value="FAD_binding_6"/>
    <property type="match status" value="1"/>
</dbReference>
<dbReference type="InterPro" id="IPR008333">
    <property type="entry name" value="Cbr1-like_FAD-bd_dom"/>
</dbReference>
<dbReference type="PROSITE" id="PS51384">
    <property type="entry name" value="FAD_FR"/>
    <property type="match status" value="1"/>
</dbReference>
<dbReference type="AlphaFoldDB" id="A0A4R6RF17"/>
<evidence type="ECO:0000256" key="9">
    <source>
        <dbReference type="ARBA" id="ARBA00047776"/>
    </source>
</evidence>
<comment type="similarity">
    <text evidence="2">Belongs to the ferredoxin--NADP reductase type 1 family.</text>
</comment>
<dbReference type="InterPro" id="IPR017938">
    <property type="entry name" value="Riboflavin_synthase-like_b-brl"/>
</dbReference>
<name>A0A4R6RF17_9HYPH</name>
<comment type="cofactor">
    <cofactor evidence="1">
        <name>FAD</name>
        <dbReference type="ChEBI" id="CHEBI:57692"/>
    </cofactor>
</comment>
<reference evidence="11 12" key="1">
    <citation type="submission" date="2019-03" db="EMBL/GenBank/DDBJ databases">
        <title>Genomic Encyclopedia of Type Strains, Phase IV (KMG-IV): sequencing the most valuable type-strain genomes for metagenomic binning, comparative biology and taxonomic classification.</title>
        <authorList>
            <person name="Goeker M."/>
        </authorList>
    </citation>
    <scope>NUCLEOTIDE SEQUENCE [LARGE SCALE GENOMIC DNA]</scope>
    <source>
        <strain evidence="11 12">DSM 102969</strain>
    </source>
</reference>
<evidence type="ECO:0000256" key="1">
    <source>
        <dbReference type="ARBA" id="ARBA00001974"/>
    </source>
</evidence>
<proteinExistence type="inferred from homology"/>
<feature type="domain" description="FAD-binding FR-type" evidence="10">
    <location>
        <begin position="2"/>
        <end position="102"/>
    </location>
</feature>
<dbReference type="GO" id="GO:0000166">
    <property type="term" value="F:nucleotide binding"/>
    <property type="evidence" value="ECO:0007669"/>
    <property type="project" value="UniProtKB-KW"/>
</dbReference>
<dbReference type="InterPro" id="IPR039261">
    <property type="entry name" value="FNR_nucleotide-bd"/>
</dbReference>
<keyword evidence="7" id="KW-0521">NADP</keyword>
<dbReference type="EMBL" id="SNXY01000007">
    <property type="protein sequence ID" value="TDP84883.1"/>
    <property type="molecule type" value="Genomic_DNA"/>
</dbReference>
<evidence type="ECO:0000256" key="7">
    <source>
        <dbReference type="ARBA" id="ARBA00022857"/>
    </source>
</evidence>
<evidence type="ECO:0000256" key="6">
    <source>
        <dbReference type="ARBA" id="ARBA00022827"/>
    </source>
</evidence>
<evidence type="ECO:0000256" key="8">
    <source>
        <dbReference type="ARBA" id="ARBA00023002"/>
    </source>
</evidence>
<dbReference type="InterPro" id="IPR033892">
    <property type="entry name" value="FNR_bac"/>
</dbReference>
<comment type="caution">
    <text evidence="11">The sequence shown here is derived from an EMBL/GenBank/DDBJ whole genome shotgun (WGS) entry which is preliminary data.</text>
</comment>
<dbReference type="RefSeq" id="WP_126540778.1">
    <property type="nucleotide sequence ID" value="NZ_BSPM01000004.1"/>
</dbReference>
<gene>
    <name evidence="11" type="ORF">EDD54_1724</name>
</gene>
<comment type="catalytic activity">
    <reaction evidence="9">
        <text>2 reduced [2Fe-2S]-[ferredoxin] + NADP(+) + H(+) = 2 oxidized [2Fe-2S]-[ferredoxin] + NADPH</text>
        <dbReference type="Rhea" id="RHEA:20125"/>
        <dbReference type="Rhea" id="RHEA-COMP:10000"/>
        <dbReference type="Rhea" id="RHEA-COMP:10001"/>
        <dbReference type="ChEBI" id="CHEBI:15378"/>
        <dbReference type="ChEBI" id="CHEBI:33737"/>
        <dbReference type="ChEBI" id="CHEBI:33738"/>
        <dbReference type="ChEBI" id="CHEBI:57783"/>
        <dbReference type="ChEBI" id="CHEBI:58349"/>
        <dbReference type="EC" id="1.18.1.2"/>
    </reaction>
</comment>
<evidence type="ECO:0000313" key="12">
    <source>
        <dbReference type="Proteomes" id="UP000294547"/>
    </source>
</evidence>
<keyword evidence="4" id="KW-0285">Flavoprotein</keyword>
<keyword evidence="5" id="KW-0547">Nucleotide-binding</keyword>
<dbReference type="Proteomes" id="UP000294547">
    <property type="component" value="Unassembled WGS sequence"/>
</dbReference>
<dbReference type="InterPro" id="IPR051930">
    <property type="entry name" value="FNR_type-1"/>
</dbReference>
<sequence>MAAFDQQRVLAVRHWTDRLFSFRTTRDRGFRFENGQFVMIGLEVDGRPLVRAYSIASANYEDELGFYSIKVPNGPLTSRLQSIAVGDMVLVGRKPTGTLVQDSLKDGRRLYLVSTGTGLAPFVSVIRDPVVYERFESVVLIHGCRFVDELAYGRAEVEAVKADEVLAEMVAGKLLYYPTVTREPFAHTGRVNELLRSGKLPADLGLPALDPADDRVMICGSEAMLADVVALMKEMAFDEGSTSRPGTYVIEKAFAEK</sequence>
<dbReference type="InterPro" id="IPR017927">
    <property type="entry name" value="FAD-bd_FR_type"/>
</dbReference>
<dbReference type="GO" id="GO:0004324">
    <property type="term" value="F:ferredoxin-NADP+ reductase activity"/>
    <property type="evidence" value="ECO:0007669"/>
    <property type="project" value="UniProtKB-EC"/>
</dbReference>
<dbReference type="GO" id="GO:0042167">
    <property type="term" value="P:heme catabolic process"/>
    <property type="evidence" value="ECO:0007669"/>
    <property type="project" value="TreeGrafter"/>
</dbReference>
<dbReference type="Gene3D" id="3.40.50.80">
    <property type="entry name" value="Nucleotide-binding domain of ferredoxin-NADP reductase (FNR) module"/>
    <property type="match status" value="1"/>
</dbReference>
<dbReference type="Gene3D" id="2.40.30.10">
    <property type="entry name" value="Translation factors"/>
    <property type="match status" value="1"/>
</dbReference>
<dbReference type="CDD" id="cd06195">
    <property type="entry name" value="FNR1"/>
    <property type="match status" value="1"/>
</dbReference>
<dbReference type="EC" id="1.18.1.2" evidence="3"/>
<dbReference type="PRINTS" id="PR00371">
    <property type="entry name" value="FPNCR"/>
</dbReference>
<dbReference type="OrthoDB" id="9784483at2"/>
<dbReference type="SUPFAM" id="SSF52343">
    <property type="entry name" value="Ferredoxin reductase-like, C-terminal NADP-linked domain"/>
    <property type="match status" value="1"/>
</dbReference>
<organism evidence="11 12">
    <name type="scientific">Oharaeibacter diazotrophicus</name>
    <dbReference type="NCBI Taxonomy" id="1920512"/>
    <lineage>
        <taxon>Bacteria</taxon>
        <taxon>Pseudomonadati</taxon>
        <taxon>Pseudomonadota</taxon>
        <taxon>Alphaproteobacteria</taxon>
        <taxon>Hyphomicrobiales</taxon>
        <taxon>Pleomorphomonadaceae</taxon>
        <taxon>Oharaeibacter</taxon>
    </lineage>
</organism>
<protein>
    <recommendedName>
        <fullName evidence="3">ferredoxin--NADP(+) reductase</fullName>
        <ecNumber evidence="3">1.18.1.2</ecNumber>
    </recommendedName>
</protein>
<dbReference type="SUPFAM" id="SSF63380">
    <property type="entry name" value="Riboflavin synthase domain-like"/>
    <property type="match status" value="1"/>
</dbReference>
<evidence type="ECO:0000256" key="2">
    <source>
        <dbReference type="ARBA" id="ARBA00008312"/>
    </source>
</evidence>
<keyword evidence="12" id="KW-1185">Reference proteome</keyword>
<dbReference type="PANTHER" id="PTHR47878:SF1">
    <property type="entry name" value="FLAVODOXIN_FERREDOXIN--NADP REDUCTASE"/>
    <property type="match status" value="1"/>
</dbReference>
<evidence type="ECO:0000259" key="10">
    <source>
        <dbReference type="PROSITE" id="PS51384"/>
    </source>
</evidence>
<evidence type="ECO:0000256" key="4">
    <source>
        <dbReference type="ARBA" id="ARBA00022630"/>
    </source>
</evidence>
<evidence type="ECO:0000256" key="3">
    <source>
        <dbReference type="ARBA" id="ARBA00013223"/>
    </source>
</evidence>
<keyword evidence="8" id="KW-0560">Oxidoreductase</keyword>
<dbReference type="PANTHER" id="PTHR47878">
    <property type="entry name" value="OXIDOREDUCTASE FAD/NAD(P)-BINDING DOMAIN PROTEIN"/>
    <property type="match status" value="1"/>
</dbReference>
<dbReference type="GO" id="GO:0034599">
    <property type="term" value="P:cellular response to oxidative stress"/>
    <property type="evidence" value="ECO:0007669"/>
    <property type="project" value="TreeGrafter"/>
</dbReference>
<evidence type="ECO:0000313" key="11">
    <source>
        <dbReference type="EMBL" id="TDP84883.1"/>
    </source>
</evidence>
<keyword evidence="6" id="KW-0274">FAD</keyword>
<dbReference type="InterPro" id="IPR001709">
    <property type="entry name" value="Flavoprot_Pyr_Nucl_cyt_Rdtase"/>
</dbReference>
<evidence type="ECO:0000256" key="5">
    <source>
        <dbReference type="ARBA" id="ARBA00022741"/>
    </source>
</evidence>
<dbReference type="Pfam" id="PF00175">
    <property type="entry name" value="NAD_binding_1"/>
    <property type="match status" value="1"/>
</dbReference>